<dbReference type="PANTHER" id="PTHR33281">
    <property type="entry name" value="UPF0187 PROTEIN YNEE"/>
    <property type="match status" value="1"/>
</dbReference>
<reference evidence="10 11" key="1">
    <citation type="submission" date="2019-09" db="EMBL/GenBank/DDBJ databases">
        <authorList>
            <person name="Li Y."/>
        </authorList>
    </citation>
    <scope>NUCLEOTIDE SEQUENCE [LARGE SCALE GENOMIC DNA]</scope>
    <source>
        <strain evidence="10 11">L3-3HA</strain>
    </source>
</reference>
<dbReference type="AlphaFoldDB" id="A0A5J5FW39"/>
<dbReference type="Pfam" id="PF25539">
    <property type="entry name" value="Bestrophin_2"/>
    <property type="match status" value="1"/>
</dbReference>
<dbReference type="InterPro" id="IPR044669">
    <property type="entry name" value="YneE/VCCN1/2-like"/>
</dbReference>
<evidence type="ECO:0000313" key="11">
    <source>
        <dbReference type="Proteomes" id="UP000335415"/>
    </source>
</evidence>
<keyword evidence="3" id="KW-1003">Cell membrane</keyword>
<evidence type="ECO:0000256" key="8">
    <source>
        <dbReference type="ARBA" id="ARBA00034708"/>
    </source>
</evidence>
<feature type="transmembrane region" description="Helical" evidence="9">
    <location>
        <begin position="209"/>
        <end position="230"/>
    </location>
</feature>
<keyword evidence="4 9" id="KW-0812">Transmembrane</keyword>
<evidence type="ECO:0008006" key="12">
    <source>
        <dbReference type="Google" id="ProtNLM"/>
    </source>
</evidence>
<feature type="transmembrane region" description="Helical" evidence="9">
    <location>
        <begin position="51"/>
        <end position="70"/>
    </location>
</feature>
<evidence type="ECO:0000256" key="3">
    <source>
        <dbReference type="ARBA" id="ARBA00022475"/>
    </source>
</evidence>
<evidence type="ECO:0000256" key="4">
    <source>
        <dbReference type="ARBA" id="ARBA00022692"/>
    </source>
</evidence>
<evidence type="ECO:0000256" key="7">
    <source>
        <dbReference type="ARBA" id="ARBA00023136"/>
    </source>
</evidence>
<comment type="similarity">
    <text evidence="8">Belongs to the anion channel-forming bestrophin (TC 1.A.46) family.</text>
</comment>
<gene>
    <name evidence="10" type="ORF">FJU30_18275</name>
</gene>
<keyword evidence="7 9" id="KW-0472">Membrane</keyword>
<evidence type="ECO:0000256" key="1">
    <source>
        <dbReference type="ARBA" id="ARBA00004651"/>
    </source>
</evidence>
<keyword evidence="6" id="KW-0406">Ion transport</keyword>
<evidence type="ECO:0000256" key="2">
    <source>
        <dbReference type="ARBA" id="ARBA00022448"/>
    </source>
</evidence>
<evidence type="ECO:0000256" key="9">
    <source>
        <dbReference type="SAM" id="Phobius"/>
    </source>
</evidence>
<keyword evidence="11" id="KW-1185">Reference proteome</keyword>
<keyword evidence="2" id="KW-0813">Transport</keyword>
<evidence type="ECO:0000313" key="10">
    <source>
        <dbReference type="EMBL" id="KAA8997705.1"/>
    </source>
</evidence>
<dbReference type="GO" id="GO:0005254">
    <property type="term" value="F:chloride channel activity"/>
    <property type="evidence" value="ECO:0007669"/>
    <property type="project" value="InterPro"/>
</dbReference>
<dbReference type="RefSeq" id="WP_150436404.1">
    <property type="nucleotide sequence ID" value="NZ_VYKJ01000010.1"/>
</dbReference>
<evidence type="ECO:0000256" key="5">
    <source>
        <dbReference type="ARBA" id="ARBA00022989"/>
    </source>
</evidence>
<dbReference type="PANTHER" id="PTHR33281:SF19">
    <property type="entry name" value="VOLTAGE-DEPENDENT ANION CHANNEL-FORMING PROTEIN YNEE"/>
    <property type="match status" value="1"/>
</dbReference>
<keyword evidence="5 9" id="KW-1133">Transmembrane helix</keyword>
<sequence>MIIRPHQHWFFRLFDWHGSVLSKIKNRLFLNVAMSCVALICLDWYETLGIKLTLAPFSLLGIAIAIFLGFRNSVSYARFNEARLLWGNLMIQQRTLLRQVKTYTQASDEELRPFVNLQIAFPLLLKDQLRKNAPSSDIGALLPADLWESLRRDPFPCNQILFLMGKWLERYRQRGDVSDILFQSMDQTLSRLASIQGGCERIASTPVPFAYSLIVHRTVYLFCTLLPLALVPDLHYMTILVSVFISYTFISLDALAEELEEPFGTAANDLPLNSLCNDIQINLLSMLGERNLPPRHQPNRHFRLD</sequence>
<comment type="subcellular location">
    <subcellularLocation>
        <location evidence="1">Cell membrane</location>
        <topology evidence="1">Multi-pass membrane protein</topology>
    </subcellularLocation>
</comment>
<organism evidence="10 11">
    <name type="scientific">Affinibrenneria salicis</name>
    <dbReference type="NCBI Taxonomy" id="2590031"/>
    <lineage>
        <taxon>Bacteria</taxon>
        <taxon>Pseudomonadati</taxon>
        <taxon>Pseudomonadota</taxon>
        <taxon>Gammaproteobacteria</taxon>
        <taxon>Enterobacterales</taxon>
        <taxon>Pectobacteriaceae</taxon>
        <taxon>Affinibrenneria</taxon>
    </lineage>
</organism>
<comment type="caution">
    <text evidence="10">The sequence shown here is derived from an EMBL/GenBank/DDBJ whole genome shotgun (WGS) entry which is preliminary data.</text>
</comment>
<proteinExistence type="inferred from homology"/>
<name>A0A5J5FW39_9GAMM</name>
<dbReference type="OrthoDB" id="445589at2"/>
<dbReference type="GO" id="GO:0005886">
    <property type="term" value="C:plasma membrane"/>
    <property type="evidence" value="ECO:0007669"/>
    <property type="project" value="UniProtKB-SubCell"/>
</dbReference>
<dbReference type="Proteomes" id="UP000335415">
    <property type="component" value="Unassembled WGS sequence"/>
</dbReference>
<protein>
    <recommendedName>
        <fullName evidence="12">Bestrophin</fullName>
    </recommendedName>
</protein>
<evidence type="ECO:0000256" key="6">
    <source>
        <dbReference type="ARBA" id="ARBA00023065"/>
    </source>
</evidence>
<accession>A0A5J5FW39</accession>
<feature type="transmembrane region" description="Helical" evidence="9">
    <location>
        <begin position="28"/>
        <end position="45"/>
    </location>
</feature>
<dbReference type="EMBL" id="VYKJ01000010">
    <property type="protein sequence ID" value="KAA8997705.1"/>
    <property type="molecule type" value="Genomic_DNA"/>
</dbReference>